<dbReference type="AlphaFoldDB" id="A0A1I2KFG2"/>
<feature type="domain" description="ABC transporter" evidence="9">
    <location>
        <begin position="9"/>
        <end position="260"/>
    </location>
</feature>
<reference evidence="11 12" key="1">
    <citation type="submission" date="2016-10" db="EMBL/GenBank/DDBJ databases">
        <authorList>
            <person name="de Groot N.N."/>
        </authorList>
    </citation>
    <scope>NUCLEOTIDE SEQUENCE [LARGE SCALE GENOMIC DNA]</scope>
    <source>
        <strain evidence="11 12">CPCC 202808</strain>
    </source>
</reference>
<dbReference type="CDD" id="cd03257">
    <property type="entry name" value="ABC_NikE_OppD_transporters"/>
    <property type="match status" value="1"/>
</dbReference>
<sequence length="369" mass="39224">MADPAAPLLEVDDLAVEFHTRDGVVRAVNGLSWKVNPGRTLAIVGESGSGKSVSVQAVMGLLQTPPARIVSGAIRLRGQDLLAMDRRRQRAVCGERVAMVFQDALAALNPVYSVGFQLAEALVVRRKLSRGDARRRAIELLDLVKVPNARQRVKEYPHQFSGGMRQRVMIAMALALEPEVLIADEPTTALDVTVQAQIMRLLAEIQAERQMALILITHDLGVVADVADDITVMYAGRAVEQAGVYDVFGTPSHPYTKALLRSIPRVDLLGQQLEVIAGRPPVLTDVPSGCAFHPRCQYAQEICHTERPALLEVSGTQRSACHFAREVVAGTADRADTTGTAGATDTAGAAGTVGTAGAAGGNGTGRTDG</sequence>
<keyword evidence="4" id="KW-1003">Cell membrane</keyword>
<keyword evidence="13" id="KW-1185">Reference proteome</keyword>
<dbReference type="GO" id="GO:0015833">
    <property type="term" value="P:peptide transport"/>
    <property type="evidence" value="ECO:0007669"/>
    <property type="project" value="InterPro"/>
</dbReference>
<evidence type="ECO:0000256" key="1">
    <source>
        <dbReference type="ARBA" id="ARBA00004202"/>
    </source>
</evidence>
<evidence type="ECO:0000256" key="8">
    <source>
        <dbReference type="SAM" id="MobiDB-lite"/>
    </source>
</evidence>
<comment type="subcellular location">
    <subcellularLocation>
        <location evidence="1">Cell membrane</location>
        <topology evidence="1">Peripheral membrane protein</topology>
    </subcellularLocation>
</comment>
<feature type="region of interest" description="Disordered" evidence="8">
    <location>
        <begin position="336"/>
        <end position="369"/>
    </location>
</feature>
<evidence type="ECO:0000313" key="12">
    <source>
        <dbReference type="Proteomes" id="UP000199052"/>
    </source>
</evidence>
<protein>
    <submittedName>
        <fullName evidence="11">Peptide/nickel transport system ATP-binding protein/oligopeptide transport system ATP-binding protein</fullName>
    </submittedName>
</protein>
<dbReference type="SUPFAM" id="SSF52540">
    <property type="entry name" value="P-loop containing nucleoside triphosphate hydrolases"/>
    <property type="match status" value="1"/>
</dbReference>
<dbReference type="OrthoDB" id="5357528at2"/>
<dbReference type="EMBL" id="JACBZA010000001">
    <property type="protein sequence ID" value="NYH81183.1"/>
    <property type="molecule type" value="Genomic_DNA"/>
</dbReference>
<keyword evidence="6 11" id="KW-0067">ATP-binding</keyword>
<dbReference type="GO" id="GO:0016887">
    <property type="term" value="F:ATP hydrolysis activity"/>
    <property type="evidence" value="ECO:0007669"/>
    <property type="project" value="InterPro"/>
</dbReference>
<dbReference type="Pfam" id="PF08352">
    <property type="entry name" value="oligo_HPY"/>
    <property type="match status" value="1"/>
</dbReference>
<feature type="compositionally biased region" description="Low complexity" evidence="8">
    <location>
        <begin position="336"/>
        <end position="356"/>
    </location>
</feature>
<dbReference type="PANTHER" id="PTHR43297:SF2">
    <property type="entry name" value="DIPEPTIDE TRANSPORT ATP-BINDING PROTEIN DPPD"/>
    <property type="match status" value="1"/>
</dbReference>
<dbReference type="PROSITE" id="PS50893">
    <property type="entry name" value="ABC_TRANSPORTER_2"/>
    <property type="match status" value="1"/>
</dbReference>
<gene>
    <name evidence="10" type="ORF">FHR37_000034</name>
    <name evidence="11" type="ORF">SAMN05421678_101267</name>
</gene>
<dbReference type="FunFam" id="3.40.50.300:FF:000016">
    <property type="entry name" value="Oligopeptide ABC transporter ATP-binding component"/>
    <property type="match status" value="1"/>
</dbReference>
<comment type="similarity">
    <text evidence="2">Belongs to the ABC transporter superfamily.</text>
</comment>
<name>A0A1I2KFG2_9ACTN</name>
<dbReference type="GO" id="GO:0005886">
    <property type="term" value="C:plasma membrane"/>
    <property type="evidence" value="ECO:0007669"/>
    <property type="project" value="UniProtKB-SubCell"/>
</dbReference>
<dbReference type="InterPro" id="IPR003593">
    <property type="entry name" value="AAA+_ATPase"/>
</dbReference>
<dbReference type="InterPro" id="IPR003439">
    <property type="entry name" value="ABC_transporter-like_ATP-bd"/>
</dbReference>
<dbReference type="SMART" id="SM00382">
    <property type="entry name" value="AAA"/>
    <property type="match status" value="1"/>
</dbReference>
<dbReference type="PROSITE" id="PS00211">
    <property type="entry name" value="ABC_TRANSPORTER_1"/>
    <property type="match status" value="1"/>
</dbReference>
<feature type="compositionally biased region" description="Gly residues" evidence="8">
    <location>
        <begin position="357"/>
        <end position="369"/>
    </location>
</feature>
<accession>A0A1I2KFG2</accession>
<keyword evidence="5" id="KW-0547">Nucleotide-binding</keyword>
<evidence type="ECO:0000256" key="5">
    <source>
        <dbReference type="ARBA" id="ARBA00022741"/>
    </source>
</evidence>
<evidence type="ECO:0000256" key="4">
    <source>
        <dbReference type="ARBA" id="ARBA00022475"/>
    </source>
</evidence>
<evidence type="ECO:0000256" key="3">
    <source>
        <dbReference type="ARBA" id="ARBA00022448"/>
    </source>
</evidence>
<dbReference type="InterPro" id="IPR027417">
    <property type="entry name" value="P-loop_NTPase"/>
</dbReference>
<dbReference type="EMBL" id="FOOI01000001">
    <property type="protein sequence ID" value="SFF65704.1"/>
    <property type="molecule type" value="Genomic_DNA"/>
</dbReference>
<dbReference type="InterPro" id="IPR050388">
    <property type="entry name" value="ABC_Ni/Peptide_Import"/>
</dbReference>
<dbReference type="InterPro" id="IPR013563">
    <property type="entry name" value="Oligopep_ABC_C"/>
</dbReference>
<dbReference type="NCBIfam" id="TIGR01727">
    <property type="entry name" value="oligo_HPY"/>
    <property type="match status" value="1"/>
</dbReference>
<keyword evidence="3" id="KW-0813">Transport</keyword>
<dbReference type="InterPro" id="IPR017871">
    <property type="entry name" value="ABC_transporter-like_CS"/>
</dbReference>
<dbReference type="Proteomes" id="UP000533017">
    <property type="component" value="Unassembled WGS sequence"/>
</dbReference>
<proteinExistence type="inferred from homology"/>
<evidence type="ECO:0000259" key="9">
    <source>
        <dbReference type="PROSITE" id="PS50893"/>
    </source>
</evidence>
<evidence type="ECO:0000256" key="6">
    <source>
        <dbReference type="ARBA" id="ARBA00022840"/>
    </source>
</evidence>
<evidence type="ECO:0000256" key="2">
    <source>
        <dbReference type="ARBA" id="ARBA00005417"/>
    </source>
</evidence>
<evidence type="ECO:0000313" key="10">
    <source>
        <dbReference type="EMBL" id="NYH81183.1"/>
    </source>
</evidence>
<evidence type="ECO:0000256" key="7">
    <source>
        <dbReference type="ARBA" id="ARBA00023136"/>
    </source>
</evidence>
<evidence type="ECO:0000313" key="13">
    <source>
        <dbReference type="Proteomes" id="UP000533017"/>
    </source>
</evidence>
<reference evidence="10 13" key="2">
    <citation type="submission" date="2020-07" db="EMBL/GenBank/DDBJ databases">
        <title>Sequencing the genomes of 1000 actinobacteria strains.</title>
        <authorList>
            <person name="Klenk H.-P."/>
        </authorList>
    </citation>
    <scope>NUCLEOTIDE SEQUENCE [LARGE SCALE GENOMIC DNA]</scope>
    <source>
        <strain evidence="10 13">DSM 45117</strain>
    </source>
</reference>
<dbReference type="Pfam" id="PF00005">
    <property type="entry name" value="ABC_tran"/>
    <property type="match status" value="1"/>
</dbReference>
<evidence type="ECO:0000313" key="11">
    <source>
        <dbReference type="EMBL" id="SFF65704.1"/>
    </source>
</evidence>
<dbReference type="PANTHER" id="PTHR43297">
    <property type="entry name" value="OLIGOPEPTIDE TRANSPORT ATP-BINDING PROTEIN APPD"/>
    <property type="match status" value="1"/>
</dbReference>
<organism evidence="11 12">
    <name type="scientific">Actinopolymorpha cephalotaxi</name>
    <dbReference type="NCBI Taxonomy" id="504797"/>
    <lineage>
        <taxon>Bacteria</taxon>
        <taxon>Bacillati</taxon>
        <taxon>Actinomycetota</taxon>
        <taxon>Actinomycetes</taxon>
        <taxon>Propionibacteriales</taxon>
        <taxon>Actinopolymorphaceae</taxon>
        <taxon>Actinopolymorpha</taxon>
    </lineage>
</organism>
<dbReference type="GO" id="GO:0005524">
    <property type="term" value="F:ATP binding"/>
    <property type="evidence" value="ECO:0007669"/>
    <property type="project" value="UniProtKB-KW"/>
</dbReference>
<dbReference type="Proteomes" id="UP000199052">
    <property type="component" value="Unassembled WGS sequence"/>
</dbReference>
<keyword evidence="7" id="KW-0472">Membrane</keyword>
<dbReference type="RefSeq" id="WP_092880108.1">
    <property type="nucleotide sequence ID" value="NZ_FOOI01000001.1"/>
</dbReference>
<dbReference type="STRING" id="504797.SAMN05421678_101267"/>
<dbReference type="Gene3D" id="3.40.50.300">
    <property type="entry name" value="P-loop containing nucleotide triphosphate hydrolases"/>
    <property type="match status" value="1"/>
</dbReference>